<name>A0A2J6RCF3_HYAVF</name>
<reference evidence="2 3" key="1">
    <citation type="submission" date="2016-04" db="EMBL/GenBank/DDBJ databases">
        <title>A degradative enzymes factory behind the ericoid mycorrhizal symbiosis.</title>
        <authorList>
            <consortium name="DOE Joint Genome Institute"/>
            <person name="Martino E."/>
            <person name="Morin E."/>
            <person name="Grelet G."/>
            <person name="Kuo A."/>
            <person name="Kohler A."/>
            <person name="Daghino S."/>
            <person name="Barry K."/>
            <person name="Choi C."/>
            <person name="Cichocki N."/>
            <person name="Clum A."/>
            <person name="Copeland A."/>
            <person name="Hainaut M."/>
            <person name="Haridas S."/>
            <person name="Labutti K."/>
            <person name="Lindquist E."/>
            <person name="Lipzen A."/>
            <person name="Khouja H.-R."/>
            <person name="Murat C."/>
            <person name="Ohm R."/>
            <person name="Olson A."/>
            <person name="Spatafora J."/>
            <person name="Veneault-Fourrey C."/>
            <person name="Henrissat B."/>
            <person name="Grigoriev I."/>
            <person name="Martin F."/>
            <person name="Perotto S."/>
        </authorList>
    </citation>
    <scope>NUCLEOTIDE SEQUENCE [LARGE SCALE GENOMIC DNA]</scope>
    <source>
        <strain evidence="2 3">F</strain>
    </source>
</reference>
<dbReference type="STRING" id="1149755.A0A2J6RCF3"/>
<protein>
    <submittedName>
        <fullName evidence="2">Class I glutamine amidotransferase-like protein</fullName>
    </submittedName>
</protein>
<keyword evidence="2" id="KW-0808">Transferase</keyword>
<keyword evidence="3" id="KW-1185">Reference proteome</keyword>
<dbReference type="PANTHER" id="PTHR42695">
    <property type="entry name" value="GLUTAMINE AMIDOTRANSFERASE YLR126C-RELATED"/>
    <property type="match status" value="1"/>
</dbReference>
<dbReference type="Proteomes" id="UP000235786">
    <property type="component" value="Unassembled WGS sequence"/>
</dbReference>
<dbReference type="PROSITE" id="PS51273">
    <property type="entry name" value="GATASE_TYPE_1"/>
    <property type="match status" value="1"/>
</dbReference>
<feature type="domain" description="Glutamine amidotransferase" evidence="1">
    <location>
        <begin position="70"/>
        <end position="206"/>
    </location>
</feature>
<dbReference type="InterPro" id="IPR044992">
    <property type="entry name" value="ChyE-like"/>
</dbReference>
<dbReference type="SUPFAM" id="SSF52317">
    <property type="entry name" value="Class I glutamine amidotransferase-like"/>
    <property type="match status" value="1"/>
</dbReference>
<dbReference type="InterPro" id="IPR017926">
    <property type="entry name" value="GATASE"/>
</dbReference>
<dbReference type="OrthoDB" id="92161at2759"/>
<dbReference type="AlphaFoldDB" id="A0A2J6RCF3"/>
<evidence type="ECO:0000313" key="3">
    <source>
        <dbReference type="Proteomes" id="UP000235786"/>
    </source>
</evidence>
<accession>A0A2J6RCF3</accession>
<dbReference type="Pfam" id="PF00117">
    <property type="entry name" value="GATase"/>
    <property type="match status" value="1"/>
</dbReference>
<gene>
    <name evidence="2" type="ORF">L207DRAFT_494976</name>
</gene>
<dbReference type="CDD" id="cd01741">
    <property type="entry name" value="GATase1_1"/>
    <property type="match status" value="1"/>
</dbReference>
<dbReference type="GO" id="GO:0005829">
    <property type="term" value="C:cytosol"/>
    <property type="evidence" value="ECO:0007669"/>
    <property type="project" value="TreeGrafter"/>
</dbReference>
<dbReference type="Gene3D" id="3.40.50.880">
    <property type="match status" value="1"/>
</dbReference>
<evidence type="ECO:0000313" key="2">
    <source>
        <dbReference type="EMBL" id="PMD36193.1"/>
    </source>
</evidence>
<keyword evidence="2" id="KW-0315">Glutamine amidotransferase</keyword>
<dbReference type="GO" id="GO:0005634">
    <property type="term" value="C:nucleus"/>
    <property type="evidence" value="ECO:0007669"/>
    <property type="project" value="TreeGrafter"/>
</dbReference>
<dbReference type="InterPro" id="IPR029062">
    <property type="entry name" value="Class_I_gatase-like"/>
</dbReference>
<sequence length="252" mass="28216">MASLPLRIAILECDTPLPGTSSKYGGYGGVFTSLLNSATTALSLPPSSLSLSTYHVVTSPSNPTPTYPSLSQIDAILLTGSKHNSFDNDPWILKLVSFVEEVLRQRRVRIIGVCFGHQIVGRAMGTRVGRSERGWEVSVVPIELTEKGREIFGMKTLALHQMHRDVVFEYPDGVEELAYTDKCSVQGMYIPKRLITIQGHPEFNEEIVRELLVFRHQQKIFDDEVFEDAMARVDKYQDGVVVAKAFLKFLLE</sequence>
<organism evidence="2 3">
    <name type="scientific">Hyaloscypha variabilis (strain UAMH 11265 / GT02V1 / F)</name>
    <name type="common">Meliniomyces variabilis</name>
    <dbReference type="NCBI Taxonomy" id="1149755"/>
    <lineage>
        <taxon>Eukaryota</taxon>
        <taxon>Fungi</taxon>
        <taxon>Dikarya</taxon>
        <taxon>Ascomycota</taxon>
        <taxon>Pezizomycotina</taxon>
        <taxon>Leotiomycetes</taxon>
        <taxon>Helotiales</taxon>
        <taxon>Hyaloscyphaceae</taxon>
        <taxon>Hyaloscypha</taxon>
        <taxon>Hyaloscypha variabilis</taxon>
    </lineage>
</organism>
<dbReference type="EMBL" id="KZ613951">
    <property type="protein sequence ID" value="PMD36193.1"/>
    <property type="molecule type" value="Genomic_DNA"/>
</dbReference>
<evidence type="ECO:0000259" key="1">
    <source>
        <dbReference type="Pfam" id="PF00117"/>
    </source>
</evidence>
<dbReference type="PANTHER" id="PTHR42695:SF5">
    <property type="entry name" value="GLUTAMINE AMIDOTRANSFERASE YLR126C-RELATED"/>
    <property type="match status" value="1"/>
</dbReference>
<dbReference type="GO" id="GO:0016740">
    <property type="term" value="F:transferase activity"/>
    <property type="evidence" value="ECO:0007669"/>
    <property type="project" value="UniProtKB-KW"/>
</dbReference>
<proteinExistence type="predicted"/>